<feature type="region of interest" description="Disordered" evidence="1">
    <location>
        <begin position="77"/>
        <end position="110"/>
    </location>
</feature>
<proteinExistence type="predicted"/>
<evidence type="ECO:0000313" key="3">
    <source>
        <dbReference type="WBParaSite" id="jg17468"/>
    </source>
</evidence>
<evidence type="ECO:0000313" key="2">
    <source>
        <dbReference type="Proteomes" id="UP000887574"/>
    </source>
</evidence>
<sequence>MGIAIVELLRNEYDVPYVTKESFKVQFQPSIGISVDPDGTAKANESMVYLWTPNNNQSAFLSMRDLMYGKLAIRQKRAPKGGGGGGRGGGGGFRGGAGGGRGSSAARSASRAGMSSAGGASFGSGIGGVRPHVWLYVGSNSRAGYSYQNDEEYERDKDVDSTATRMEISLCFGKHKSRESCSAKVDAMMEKLSTEVSFSLFEKIQAG</sequence>
<dbReference type="AlphaFoldDB" id="A0A915DBF6"/>
<keyword evidence="2" id="KW-1185">Reference proteome</keyword>
<protein>
    <submittedName>
        <fullName evidence="3">Uncharacterized protein</fullName>
    </submittedName>
</protein>
<dbReference type="Proteomes" id="UP000887574">
    <property type="component" value="Unplaced"/>
</dbReference>
<evidence type="ECO:0000256" key="1">
    <source>
        <dbReference type="SAM" id="MobiDB-lite"/>
    </source>
</evidence>
<reference evidence="3" key="1">
    <citation type="submission" date="2022-11" db="UniProtKB">
        <authorList>
            <consortium name="WormBaseParasite"/>
        </authorList>
    </citation>
    <scope>IDENTIFICATION</scope>
</reference>
<name>A0A915DBF6_9BILA</name>
<dbReference type="WBParaSite" id="jg17468">
    <property type="protein sequence ID" value="jg17468"/>
    <property type="gene ID" value="jg17468"/>
</dbReference>
<feature type="compositionally biased region" description="Gly residues" evidence="1">
    <location>
        <begin position="80"/>
        <end position="102"/>
    </location>
</feature>
<accession>A0A915DBF6</accession>
<organism evidence="2 3">
    <name type="scientific">Ditylenchus dipsaci</name>
    <dbReference type="NCBI Taxonomy" id="166011"/>
    <lineage>
        <taxon>Eukaryota</taxon>
        <taxon>Metazoa</taxon>
        <taxon>Ecdysozoa</taxon>
        <taxon>Nematoda</taxon>
        <taxon>Chromadorea</taxon>
        <taxon>Rhabditida</taxon>
        <taxon>Tylenchina</taxon>
        <taxon>Tylenchomorpha</taxon>
        <taxon>Sphaerularioidea</taxon>
        <taxon>Anguinidae</taxon>
        <taxon>Anguininae</taxon>
        <taxon>Ditylenchus</taxon>
    </lineage>
</organism>